<comment type="caution">
    <text evidence="2">The sequence shown here is derived from an EMBL/GenBank/DDBJ whole genome shotgun (WGS) entry which is preliminary data.</text>
</comment>
<organism evidence="2 3">
    <name type="scientific">Bombardia bombarda</name>
    <dbReference type="NCBI Taxonomy" id="252184"/>
    <lineage>
        <taxon>Eukaryota</taxon>
        <taxon>Fungi</taxon>
        <taxon>Dikarya</taxon>
        <taxon>Ascomycota</taxon>
        <taxon>Pezizomycotina</taxon>
        <taxon>Sordariomycetes</taxon>
        <taxon>Sordariomycetidae</taxon>
        <taxon>Sordariales</taxon>
        <taxon>Lasiosphaeriaceae</taxon>
        <taxon>Bombardia</taxon>
    </lineage>
</organism>
<keyword evidence="3" id="KW-1185">Reference proteome</keyword>
<dbReference type="AlphaFoldDB" id="A0AA40BVB9"/>
<dbReference type="EMBL" id="JAULSR010000007">
    <property type="protein sequence ID" value="KAK0614945.1"/>
    <property type="molecule type" value="Genomic_DNA"/>
</dbReference>
<reference evidence="2" key="1">
    <citation type="submission" date="2023-06" db="EMBL/GenBank/DDBJ databases">
        <title>Genome-scale phylogeny and comparative genomics of the fungal order Sordariales.</title>
        <authorList>
            <consortium name="Lawrence Berkeley National Laboratory"/>
            <person name="Hensen N."/>
            <person name="Bonometti L."/>
            <person name="Westerberg I."/>
            <person name="Brannstrom I.O."/>
            <person name="Guillou S."/>
            <person name="Cros-Aarteil S."/>
            <person name="Calhoun S."/>
            <person name="Haridas S."/>
            <person name="Kuo A."/>
            <person name="Mondo S."/>
            <person name="Pangilinan J."/>
            <person name="Riley R."/>
            <person name="LaButti K."/>
            <person name="Andreopoulos B."/>
            <person name="Lipzen A."/>
            <person name="Chen C."/>
            <person name="Yanf M."/>
            <person name="Daum C."/>
            <person name="Ng V."/>
            <person name="Clum A."/>
            <person name="Steindorff A."/>
            <person name="Ohm R."/>
            <person name="Martin F."/>
            <person name="Silar P."/>
            <person name="Natvig D."/>
            <person name="Lalanne C."/>
            <person name="Gautier V."/>
            <person name="Ament-velasquez S.L."/>
            <person name="Kruys A."/>
            <person name="Hutchinson M.I."/>
            <person name="Powell A.J."/>
            <person name="Barry K."/>
            <person name="Miller A.N."/>
            <person name="Grigoriev I.V."/>
            <person name="Debuchy R."/>
            <person name="Gladieux P."/>
            <person name="Thoren M.H."/>
            <person name="Johannesson H."/>
        </authorList>
    </citation>
    <scope>NUCLEOTIDE SEQUENCE</scope>
    <source>
        <strain evidence="2">SMH3391-2</strain>
    </source>
</reference>
<keyword evidence="1" id="KW-0472">Membrane</keyword>
<dbReference type="Proteomes" id="UP001174934">
    <property type="component" value="Unassembled WGS sequence"/>
</dbReference>
<feature type="transmembrane region" description="Helical" evidence="1">
    <location>
        <begin position="128"/>
        <end position="153"/>
    </location>
</feature>
<feature type="transmembrane region" description="Helical" evidence="1">
    <location>
        <begin position="173"/>
        <end position="195"/>
    </location>
</feature>
<sequence length="379" mass="41796">MSSPSPQGATHQKASKLRRLLIALPLLGITILAKQTLNPASWIPTAIDVLKSGSVHFDGTSMKLWHTFYHITKLDEIISLLNVFFMPSVYGFDPVSRVQMISFLSDGGVLLNIWLLESVRRGNASTIMQLPILFTLAGQIVGLGVLAPFYFFLHYILSPIGNFQVTGQRLTRMHYTAAVLPAVVIGYYVPFYSLYFWPELGTRQGWLFLWQLYPITTSISFLAISRLFADTAARDSLHAPKRDLPLIRAYVGTAVTLAAGAWVWAWFWSLTEGGASMAAIFIPTASPQSTSVASLTRFNELFLQYDHIFVIGTALVWQAYLFGDLKAAGAVQVSWPSLFLRGAASLLVLGPGATLGLGWLWREHVVASRAVNSAAAKKR</sequence>
<evidence type="ECO:0000313" key="2">
    <source>
        <dbReference type="EMBL" id="KAK0614945.1"/>
    </source>
</evidence>
<keyword evidence="1" id="KW-0812">Transmembrane</keyword>
<feature type="transmembrane region" description="Helical" evidence="1">
    <location>
        <begin position="207"/>
        <end position="229"/>
    </location>
</feature>
<feature type="transmembrane region" description="Helical" evidence="1">
    <location>
        <begin position="20"/>
        <end position="37"/>
    </location>
</feature>
<evidence type="ECO:0000256" key="1">
    <source>
        <dbReference type="SAM" id="Phobius"/>
    </source>
</evidence>
<name>A0AA40BVB9_9PEZI</name>
<protein>
    <submittedName>
        <fullName evidence="2">Uncharacterized protein</fullName>
    </submittedName>
</protein>
<gene>
    <name evidence="2" type="ORF">B0T17DRAFT_372787</name>
</gene>
<keyword evidence="1" id="KW-1133">Transmembrane helix</keyword>
<feature type="transmembrane region" description="Helical" evidence="1">
    <location>
        <begin position="249"/>
        <end position="268"/>
    </location>
</feature>
<feature type="transmembrane region" description="Helical" evidence="1">
    <location>
        <begin position="343"/>
        <end position="361"/>
    </location>
</feature>
<proteinExistence type="predicted"/>
<accession>A0AA40BVB9</accession>
<evidence type="ECO:0000313" key="3">
    <source>
        <dbReference type="Proteomes" id="UP001174934"/>
    </source>
</evidence>